<dbReference type="PANTHER" id="PTHR36405">
    <property type="entry name" value="BNAA10G09140D PROTEIN"/>
    <property type="match status" value="1"/>
</dbReference>
<evidence type="ECO:0000256" key="1">
    <source>
        <dbReference type="SAM" id="MobiDB-lite"/>
    </source>
</evidence>
<sequence length="266" mass="29038">MDNDKANSLEGPIQEESNDEFRTQVDSNIAGPSAIMLILLKFGALPNLSPDKNPAKAKRESRNNVAFVSVKRPKVSTNSELGFSIHGIEKGDNPDVDKEDPFFKYPERLTVQTLESMKGGGGSIKVGTTGTIGALMSRELDSTTSVSHRYRSPTVCSFATGDATSPKRVKPRTSMDKASSRWASEDNKNSPEIVMKAKHYNCKTPQIPIVESENISVDGTPIRQKKGPTLVEIVDIKCGNAEKTWAAPMKNRLKKLGFSKLSESPV</sequence>
<comment type="caution">
    <text evidence="2">The sequence shown here is derived from an EMBL/GenBank/DDBJ whole genome shotgun (WGS) entry which is preliminary data.</text>
</comment>
<protein>
    <submittedName>
        <fullName evidence="2">Uncharacterized protein</fullName>
    </submittedName>
</protein>
<evidence type="ECO:0000313" key="3">
    <source>
        <dbReference type="Proteomes" id="UP001291623"/>
    </source>
</evidence>
<feature type="region of interest" description="Disordered" evidence="1">
    <location>
        <begin position="161"/>
        <end position="190"/>
    </location>
</feature>
<name>A0AAE1RMW1_9SOLA</name>
<gene>
    <name evidence="2" type="ORF">RND71_024236</name>
</gene>
<evidence type="ECO:0000313" key="2">
    <source>
        <dbReference type="EMBL" id="KAK4355265.1"/>
    </source>
</evidence>
<dbReference type="Proteomes" id="UP001291623">
    <property type="component" value="Unassembled WGS sequence"/>
</dbReference>
<dbReference type="EMBL" id="JAVYJV010000013">
    <property type="protein sequence ID" value="KAK4355265.1"/>
    <property type="molecule type" value="Genomic_DNA"/>
</dbReference>
<organism evidence="2 3">
    <name type="scientific">Anisodus tanguticus</name>
    <dbReference type="NCBI Taxonomy" id="243964"/>
    <lineage>
        <taxon>Eukaryota</taxon>
        <taxon>Viridiplantae</taxon>
        <taxon>Streptophyta</taxon>
        <taxon>Embryophyta</taxon>
        <taxon>Tracheophyta</taxon>
        <taxon>Spermatophyta</taxon>
        <taxon>Magnoliopsida</taxon>
        <taxon>eudicotyledons</taxon>
        <taxon>Gunneridae</taxon>
        <taxon>Pentapetalae</taxon>
        <taxon>asterids</taxon>
        <taxon>lamiids</taxon>
        <taxon>Solanales</taxon>
        <taxon>Solanaceae</taxon>
        <taxon>Solanoideae</taxon>
        <taxon>Hyoscyameae</taxon>
        <taxon>Anisodus</taxon>
    </lineage>
</organism>
<accession>A0AAE1RMW1</accession>
<proteinExistence type="predicted"/>
<reference evidence="2" key="1">
    <citation type="submission" date="2023-12" db="EMBL/GenBank/DDBJ databases">
        <title>Genome assembly of Anisodus tanguticus.</title>
        <authorList>
            <person name="Wang Y.-J."/>
        </authorList>
    </citation>
    <scope>NUCLEOTIDE SEQUENCE</scope>
    <source>
        <strain evidence="2">KB-2021</strain>
        <tissue evidence="2">Leaf</tissue>
    </source>
</reference>
<feature type="compositionally biased region" description="Basic and acidic residues" evidence="1">
    <location>
        <begin position="173"/>
        <end position="189"/>
    </location>
</feature>
<dbReference type="PANTHER" id="PTHR36405:SF2">
    <property type="match status" value="1"/>
</dbReference>
<keyword evidence="3" id="KW-1185">Reference proteome</keyword>
<feature type="region of interest" description="Disordered" evidence="1">
    <location>
        <begin position="1"/>
        <end position="22"/>
    </location>
</feature>
<dbReference type="AlphaFoldDB" id="A0AAE1RMW1"/>